<gene>
    <name evidence="1" type="ORF">WH297_10650</name>
</gene>
<accession>A0ABU8PFM2</accession>
<dbReference type="EMBL" id="JBBGZH010000001">
    <property type="protein sequence ID" value="MEJ5020193.1"/>
    <property type="molecule type" value="Genomic_DNA"/>
</dbReference>
<name>A0ABU8PFM2_9HYPH</name>
<evidence type="ECO:0000313" key="1">
    <source>
        <dbReference type="EMBL" id="MEJ5020193.1"/>
    </source>
</evidence>
<dbReference type="InterPro" id="IPR044543">
    <property type="entry name" value="YHJQ-like"/>
</dbReference>
<dbReference type="Gene3D" id="1.20.1270.360">
    <property type="match status" value="1"/>
</dbReference>
<dbReference type="CDD" id="cd08026">
    <property type="entry name" value="DUF326"/>
    <property type="match status" value="1"/>
</dbReference>
<protein>
    <submittedName>
        <fullName evidence="1">Four-helix bundle copper-binding protein</fullName>
    </submittedName>
</protein>
<dbReference type="RefSeq" id="WP_105542563.1">
    <property type="nucleotide sequence ID" value="NZ_JBBGZH010000001.1"/>
</dbReference>
<dbReference type="Pfam" id="PF03860">
    <property type="entry name" value="Csp"/>
    <property type="match status" value="1"/>
</dbReference>
<reference evidence="1 2" key="1">
    <citation type="submission" date="2023-12" db="EMBL/GenBank/DDBJ databases">
        <title>Gut-associated functions are favored during microbiome assembly across C. elegans life.</title>
        <authorList>
            <person name="Zimmermann J."/>
        </authorList>
    </citation>
    <scope>NUCLEOTIDE SEQUENCE [LARGE SCALE GENOMIC DNA]</scope>
    <source>
        <strain evidence="1 2">MYb71</strain>
    </source>
</reference>
<proteinExistence type="predicted"/>
<sequence>MNSNEMKACIDACLACYQTCIGRASTHCLEAGGEHTEPAHFRTMLACAEICRTCAHIMLLRTPLHQAVCQACAEICEACSKSCEDLDDMEECVAACDLCAATCREMQLSHE</sequence>
<evidence type="ECO:0000313" key="2">
    <source>
        <dbReference type="Proteomes" id="UP001375812"/>
    </source>
</evidence>
<dbReference type="InterPro" id="IPR005560">
    <property type="entry name" value="Csp_YhjQ"/>
</dbReference>
<dbReference type="Proteomes" id="UP001375812">
    <property type="component" value="Unassembled WGS sequence"/>
</dbReference>
<comment type="caution">
    <text evidence="1">The sequence shown here is derived from an EMBL/GenBank/DDBJ whole genome shotgun (WGS) entry which is preliminary data.</text>
</comment>
<dbReference type="PANTHER" id="PTHR37310:SF1">
    <property type="entry name" value="CYTOPLASMIC PROTEIN"/>
    <property type="match status" value="1"/>
</dbReference>
<organism evidence="1 2">
    <name type="scientific">Ochrobactrum vermis</name>
    <dbReference type="NCBI Taxonomy" id="1827297"/>
    <lineage>
        <taxon>Bacteria</taxon>
        <taxon>Pseudomonadati</taxon>
        <taxon>Pseudomonadota</taxon>
        <taxon>Alphaproteobacteria</taxon>
        <taxon>Hyphomicrobiales</taxon>
        <taxon>Brucellaceae</taxon>
        <taxon>Brucella/Ochrobactrum group</taxon>
        <taxon>Ochrobactrum</taxon>
    </lineage>
</organism>
<dbReference type="PANTHER" id="PTHR37310">
    <property type="entry name" value="CYTOPLASMIC PROTEIN-RELATED"/>
    <property type="match status" value="1"/>
</dbReference>
<keyword evidence="2" id="KW-1185">Reference proteome</keyword>